<protein>
    <submittedName>
        <fullName evidence="4">Uncharacterized protein</fullName>
    </submittedName>
</protein>
<comment type="caution">
    <text evidence="4">The sequence shown here is derived from an EMBL/GenBank/DDBJ whole genome shotgun (WGS) entry which is preliminary data.</text>
</comment>
<evidence type="ECO:0000313" key="4">
    <source>
        <dbReference type="EMBL" id="KAK1174977.1"/>
    </source>
</evidence>
<sequence length="292" mass="32026">MEFTLLKGSTVIILFALCKAQENVSAEVSASMESNLTTLIPTLERSNSTESTSLTTQSHLLTRVVETETPQPDFTPALLDTYLPSQSQAPEILSSHEESNIMGREISEESNYFNEIITPEDELLNPDDGTAAPTLDNFVDEVQATASVPPLSHKDANNSVSLENPTDTTEKIVLGIEAWKIGVISAAVFLFLETIVIIVYYRKCKKRRIRRTTAVKVCEDSEAAETIHGESNENTLTGIDMPLNQLTVNNTAEMSESKGNQELELNTEIPLDSPSLDINHHGMSNSDKTVAL</sequence>
<keyword evidence="2" id="KW-1133">Transmembrane helix</keyword>
<keyword evidence="2" id="KW-0472">Membrane</keyword>
<evidence type="ECO:0000313" key="5">
    <source>
        <dbReference type="Proteomes" id="UP001230051"/>
    </source>
</evidence>
<accession>A0AAD8GI01</accession>
<feature type="region of interest" description="Disordered" evidence="1">
    <location>
        <begin position="273"/>
        <end position="292"/>
    </location>
</feature>
<keyword evidence="2" id="KW-0812">Transmembrane</keyword>
<proteinExistence type="predicted"/>
<keyword evidence="3" id="KW-0732">Signal</keyword>
<gene>
    <name evidence="4" type="ORF">AOXY_G2599</name>
</gene>
<evidence type="ECO:0000256" key="2">
    <source>
        <dbReference type="SAM" id="Phobius"/>
    </source>
</evidence>
<organism evidence="4 5">
    <name type="scientific">Acipenser oxyrinchus oxyrinchus</name>
    <dbReference type="NCBI Taxonomy" id="40147"/>
    <lineage>
        <taxon>Eukaryota</taxon>
        <taxon>Metazoa</taxon>
        <taxon>Chordata</taxon>
        <taxon>Craniata</taxon>
        <taxon>Vertebrata</taxon>
        <taxon>Euteleostomi</taxon>
        <taxon>Actinopterygii</taxon>
        <taxon>Chondrostei</taxon>
        <taxon>Acipenseriformes</taxon>
        <taxon>Acipenseridae</taxon>
        <taxon>Acipenser</taxon>
    </lineage>
</organism>
<name>A0AAD8GI01_ACIOX</name>
<evidence type="ECO:0000256" key="3">
    <source>
        <dbReference type="SAM" id="SignalP"/>
    </source>
</evidence>
<feature type="transmembrane region" description="Helical" evidence="2">
    <location>
        <begin position="178"/>
        <end position="201"/>
    </location>
</feature>
<reference evidence="4" key="1">
    <citation type="submission" date="2022-02" db="EMBL/GenBank/DDBJ databases">
        <title>Atlantic sturgeon de novo genome assembly.</title>
        <authorList>
            <person name="Stock M."/>
            <person name="Klopp C."/>
            <person name="Guiguen Y."/>
            <person name="Cabau C."/>
            <person name="Parinello H."/>
            <person name="Santidrian Yebra-Pimentel E."/>
            <person name="Kuhl H."/>
            <person name="Dirks R.P."/>
            <person name="Guessner J."/>
            <person name="Wuertz S."/>
            <person name="Du K."/>
            <person name="Schartl M."/>
        </authorList>
    </citation>
    <scope>NUCLEOTIDE SEQUENCE</scope>
    <source>
        <strain evidence="4">STURGEONOMICS-FGT-2020</strain>
        <tissue evidence="4">Whole blood</tissue>
    </source>
</reference>
<dbReference type="Proteomes" id="UP001230051">
    <property type="component" value="Unassembled WGS sequence"/>
</dbReference>
<dbReference type="EMBL" id="JAGXEW010000002">
    <property type="protein sequence ID" value="KAK1174977.1"/>
    <property type="molecule type" value="Genomic_DNA"/>
</dbReference>
<keyword evidence="5" id="KW-1185">Reference proteome</keyword>
<feature type="signal peptide" evidence="3">
    <location>
        <begin position="1"/>
        <end position="20"/>
    </location>
</feature>
<dbReference type="AlphaFoldDB" id="A0AAD8GI01"/>
<feature type="compositionally biased region" description="Polar residues" evidence="1">
    <location>
        <begin position="282"/>
        <end position="292"/>
    </location>
</feature>
<feature type="chain" id="PRO_5042023215" evidence="3">
    <location>
        <begin position="21"/>
        <end position="292"/>
    </location>
</feature>
<evidence type="ECO:0000256" key="1">
    <source>
        <dbReference type="SAM" id="MobiDB-lite"/>
    </source>
</evidence>